<keyword evidence="8 11" id="KW-0067">ATP-binding</keyword>
<feature type="domain" description="Thymidylate kinase-like" evidence="12">
    <location>
        <begin position="5"/>
        <end position="195"/>
    </location>
</feature>
<dbReference type="Proteomes" id="UP000053370">
    <property type="component" value="Unassembled WGS sequence"/>
</dbReference>
<evidence type="ECO:0000256" key="4">
    <source>
        <dbReference type="ARBA" id="ARBA00022679"/>
    </source>
</evidence>
<dbReference type="CDD" id="cd01672">
    <property type="entry name" value="TMPK"/>
    <property type="match status" value="1"/>
</dbReference>
<keyword evidence="14" id="KW-1185">Reference proteome</keyword>
<keyword evidence="4 11" id="KW-0808">Transferase</keyword>
<name>A0A0K8PAI9_9CHLR</name>
<dbReference type="SUPFAM" id="SSF52540">
    <property type="entry name" value="P-loop containing nucleoside triphosphate hydrolases"/>
    <property type="match status" value="1"/>
</dbReference>
<protein>
    <recommendedName>
        <fullName evidence="3 11">Thymidylate kinase</fullName>
        <ecNumber evidence="2 11">2.7.4.9</ecNumber>
    </recommendedName>
    <alternativeName>
        <fullName evidence="11">dTMP kinase</fullName>
    </alternativeName>
</protein>
<dbReference type="PANTHER" id="PTHR10344:SF4">
    <property type="entry name" value="UMP-CMP KINASE 2, MITOCHONDRIAL"/>
    <property type="match status" value="1"/>
</dbReference>
<evidence type="ECO:0000256" key="3">
    <source>
        <dbReference type="ARBA" id="ARBA00017144"/>
    </source>
</evidence>
<dbReference type="STRING" id="1678840.ATC1_1174"/>
<dbReference type="InterPro" id="IPR018095">
    <property type="entry name" value="Thymidylate_kin_CS"/>
</dbReference>
<organism evidence="13">
    <name type="scientific">Flexilinea flocculi</name>
    <dbReference type="NCBI Taxonomy" id="1678840"/>
    <lineage>
        <taxon>Bacteria</taxon>
        <taxon>Bacillati</taxon>
        <taxon>Chloroflexota</taxon>
        <taxon>Anaerolineae</taxon>
        <taxon>Anaerolineales</taxon>
        <taxon>Anaerolineaceae</taxon>
        <taxon>Flexilinea</taxon>
    </lineage>
</organism>
<evidence type="ECO:0000256" key="8">
    <source>
        <dbReference type="ARBA" id="ARBA00022840"/>
    </source>
</evidence>
<dbReference type="InterPro" id="IPR018094">
    <property type="entry name" value="Thymidylate_kinase"/>
</dbReference>
<dbReference type="GO" id="GO:0006233">
    <property type="term" value="P:dTDP biosynthetic process"/>
    <property type="evidence" value="ECO:0007669"/>
    <property type="project" value="InterPro"/>
</dbReference>
<dbReference type="GO" id="GO:0006227">
    <property type="term" value="P:dUDP biosynthetic process"/>
    <property type="evidence" value="ECO:0007669"/>
    <property type="project" value="TreeGrafter"/>
</dbReference>
<dbReference type="OrthoDB" id="9774907at2"/>
<dbReference type="GO" id="GO:0006235">
    <property type="term" value="P:dTTP biosynthetic process"/>
    <property type="evidence" value="ECO:0007669"/>
    <property type="project" value="UniProtKB-UniRule"/>
</dbReference>
<evidence type="ECO:0000256" key="9">
    <source>
        <dbReference type="ARBA" id="ARBA00048743"/>
    </source>
</evidence>
<dbReference type="HAMAP" id="MF_00165">
    <property type="entry name" value="Thymidylate_kinase"/>
    <property type="match status" value="1"/>
</dbReference>
<dbReference type="Pfam" id="PF02223">
    <property type="entry name" value="Thymidylate_kin"/>
    <property type="match status" value="1"/>
</dbReference>
<dbReference type="Gene3D" id="3.40.50.300">
    <property type="entry name" value="P-loop containing nucleotide triphosphate hydrolases"/>
    <property type="match status" value="1"/>
</dbReference>
<dbReference type="PROSITE" id="PS01331">
    <property type="entry name" value="THYMIDYLATE_KINASE"/>
    <property type="match status" value="1"/>
</dbReference>
<evidence type="ECO:0000256" key="5">
    <source>
        <dbReference type="ARBA" id="ARBA00022727"/>
    </source>
</evidence>
<evidence type="ECO:0000313" key="13">
    <source>
        <dbReference type="EMBL" id="GAP39155.1"/>
    </source>
</evidence>
<evidence type="ECO:0000256" key="7">
    <source>
        <dbReference type="ARBA" id="ARBA00022777"/>
    </source>
</evidence>
<evidence type="ECO:0000256" key="6">
    <source>
        <dbReference type="ARBA" id="ARBA00022741"/>
    </source>
</evidence>
<evidence type="ECO:0000256" key="11">
    <source>
        <dbReference type="HAMAP-Rule" id="MF_00165"/>
    </source>
</evidence>
<dbReference type="PANTHER" id="PTHR10344">
    <property type="entry name" value="THYMIDYLATE KINASE"/>
    <property type="match status" value="1"/>
</dbReference>
<gene>
    <name evidence="11" type="primary">tmk</name>
    <name evidence="13" type="ORF">ATC1_1174</name>
</gene>
<comment type="similarity">
    <text evidence="1 11">Belongs to the thymidylate kinase family.</text>
</comment>
<keyword evidence="7 11" id="KW-0418">Kinase</keyword>
<dbReference type="GO" id="GO:0005524">
    <property type="term" value="F:ATP binding"/>
    <property type="evidence" value="ECO:0007669"/>
    <property type="project" value="UniProtKB-UniRule"/>
</dbReference>
<dbReference type="FunFam" id="3.40.50.300:FF:000225">
    <property type="entry name" value="Thymidylate kinase"/>
    <property type="match status" value="1"/>
</dbReference>
<dbReference type="InterPro" id="IPR039430">
    <property type="entry name" value="Thymidylate_kin-like_dom"/>
</dbReference>
<reference evidence="13" key="1">
    <citation type="journal article" date="2015" name="Genome Announc.">
        <title>Draft Genome Sequence of Anaerolineae Strain TC1, a Novel Isolate from a Methanogenic Wastewater Treatment System.</title>
        <authorList>
            <person name="Matsuura N."/>
            <person name="Tourlousse D.M."/>
            <person name="Sun L."/>
            <person name="Toyonaga M."/>
            <person name="Kuroda K."/>
            <person name="Ohashi A."/>
            <person name="Cruz R."/>
            <person name="Yamaguchi T."/>
            <person name="Sekiguchi Y."/>
        </authorList>
    </citation>
    <scope>NUCLEOTIDE SEQUENCE [LARGE SCALE GENOMIC DNA]</scope>
    <source>
        <strain evidence="13">TC1</strain>
    </source>
</reference>
<evidence type="ECO:0000313" key="14">
    <source>
        <dbReference type="Proteomes" id="UP000053370"/>
    </source>
</evidence>
<dbReference type="NCBIfam" id="TIGR00041">
    <property type="entry name" value="DTMP_kinase"/>
    <property type="match status" value="1"/>
</dbReference>
<comment type="function">
    <text evidence="10 11">Phosphorylation of dTMP to form dTDP in both de novo and salvage pathways of dTTP synthesis.</text>
</comment>
<keyword evidence="5 11" id="KW-0545">Nucleotide biosynthesis</keyword>
<dbReference type="GO" id="GO:0005829">
    <property type="term" value="C:cytosol"/>
    <property type="evidence" value="ECO:0007669"/>
    <property type="project" value="TreeGrafter"/>
</dbReference>
<accession>A0A0K8PAI9</accession>
<dbReference type="AlphaFoldDB" id="A0A0K8PAI9"/>
<evidence type="ECO:0000256" key="2">
    <source>
        <dbReference type="ARBA" id="ARBA00012980"/>
    </source>
</evidence>
<evidence type="ECO:0000256" key="10">
    <source>
        <dbReference type="ARBA" id="ARBA00057735"/>
    </source>
</evidence>
<dbReference type="RefSeq" id="WP_062276925.1">
    <property type="nucleotide sequence ID" value="NZ_DF968179.1"/>
</dbReference>
<evidence type="ECO:0000259" key="12">
    <source>
        <dbReference type="Pfam" id="PF02223"/>
    </source>
</evidence>
<comment type="catalytic activity">
    <reaction evidence="9 11">
        <text>dTMP + ATP = dTDP + ADP</text>
        <dbReference type="Rhea" id="RHEA:13517"/>
        <dbReference type="ChEBI" id="CHEBI:30616"/>
        <dbReference type="ChEBI" id="CHEBI:58369"/>
        <dbReference type="ChEBI" id="CHEBI:63528"/>
        <dbReference type="ChEBI" id="CHEBI:456216"/>
        <dbReference type="EC" id="2.7.4.9"/>
    </reaction>
</comment>
<dbReference type="InterPro" id="IPR027417">
    <property type="entry name" value="P-loop_NTPase"/>
</dbReference>
<sequence>MFITFEGPDGSGKTTQVQKIVHILMDEGYDVVTTREPGGTEISNQVREVLMNLRNKNMFPRTEILLFCSARAQLVEEVIRPALREGKIVISDRYSDSTLAYQGFGHGFDQQTLKQLLNFATGNLWPDMTFLLDIPAEKGLQRRISNNVEWNRMDDYQLTFHQRVRDGYMSLVEECPMRWEVINADQPENLVHEEIRRRLHDRMNQFRKTILCSS</sequence>
<evidence type="ECO:0000256" key="1">
    <source>
        <dbReference type="ARBA" id="ARBA00009776"/>
    </source>
</evidence>
<dbReference type="GO" id="GO:0004798">
    <property type="term" value="F:dTMP kinase activity"/>
    <property type="evidence" value="ECO:0007669"/>
    <property type="project" value="UniProtKB-UniRule"/>
</dbReference>
<keyword evidence="6 11" id="KW-0547">Nucleotide-binding</keyword>
<feature type="binding site" evidence="11">
    <location>
        <begin position="7"/>
        <end position="14"/>
    </location>
    <ligand>
        <name>ATP</name>
        <dbReference type="ChEBI" id="CHEBI:30616"/>
    </ligand>
</feature>
<dbReference type="EMBL" id="DF968179">
    <property type="protein sequence ID" value="GAP39155.1"/>
    <property type="molecule type" value="Genomic_DNA"/>
</dbReference>
<dbReference type="PATRIC" id="fig|1678840.3.peg.93"/>
<dbReference type="EC" id="2.7.4.9" evidence="2 11"/>
<proteinExistence type="inferred from homology"/>